<evidence type="ECO:0000256" key="3">
    <source>
        <dbReference type="ARBA" id="ARBA00023002"/>
    </source>
</evidence>
<dbReference type="GO" id="GO:0004022">
    <property type="term" value="F:alcohol dehydrogenase (NAD+) activity"/>
    <property type="evidence" value="ECO:0007669"/>
    <property type="project" value="TreeGrafter"/>
</dbReference>
<dbReference type="Proteomes" id="UP000320582">
    <property type="component" value="Unassembled WGS sequence"/>
</dbReference>
<dbReference type="PANTHER" id="PTHR11496:SF102">
    <property type="entry name" value="ALCOHOL DEHYDROGENASE 4"/>
    <property type="match status" value="1"/>
</dbReference>
<comment type="cofactor">
    <cofactor evidence="1">
        <name>Fe cation</name>
        <dbReference type="ChEBI" id="CHEBI:24875"/>
    </cofactor>
</comment>
<organism evidence="7 8">
    <name type="scientific">Roseinatronobacter monicus</name>
    <dbReference type="NCBI Taxonomy" id="393481"/>
    <lineage>
        <taxon>Bacteria</taxon>
        <taxon>Pseudomonadati</taxon>
        <taxon>Pseudomonadota</taxon>
        <taxon>Alphaproteobacteria</taxon>
        <taxon>Rhodobacterales</taxon>
        <taxon>Paracoccaceae</taxon>
        <taxon>Roseinatronobacter</taxon>
    </lineage>
</organism>
<dbReference type="GO" id="GO:0046872">
    <property type="term" value="F:metal ion binding"/>
    <property type="evidence" value="ECO:0007669"/>
    <property type="project" value="InterPro"/>
</dbReference>
<sequence>MSIAAFGFATAGTLRFGRGSVAEAVPFARAQARRVLLLRSRSVAAADDLLKSLRESGDVLDLQASGEPDLPGIEANVAIAQDFRPDLIIAIGGGAIIDHGKALAALIPAPHSAMRYLEVVGEGQPLDNAPLPLVAIPTTAGTGAEVTRNAVIQVPEARRKVSLRDPRLYPALALVDPDLCLSCPKSVTLASGLDAITQVIEPFICSRANPVTDVLCRDAIPRGLSALRRLMDKDEGHAWDDMALTSMFGGIALANAGLGAVHGFAGVIGGQTGAAHGAICGTMLVPVLRANSQVAPEGSITQQRISWVIEQIAREFGHLPDFQNWVRGHGLPTIGGLGVTAEMHANIARDVVQSSSYRANPVELRDGMLLQILAES</sequence>
<evidence type="ECO:0000256" key="2">
    <source>
        <dbReference type="ARBA" id="ARBA00007358"/>
    </source>
</evidence>
<dbReference type="Gene3D" id="3.40.50.1970">
    <property type="match status" value="1"/>
</dbReference>
<dbReference type="EMBL" id="VFPT01000003">
    <property type="protein sequence ID" value="TQM90176.1"/>
    <property type="molecule type" value="Genomic_DNA"/>
</dbReference>
<gene>
    <name evidence="7" type="ORF">BD293_4102</name>
</gene>
<dbReference type="InterPro" id="IPR056798">
    <property type="entry name" value="ADH_Fe_C"/>
</dbReference>
<dbReference type="AlphaFoldDB" id="A0A543K517"/>
<evidence type="ECO:0000313" key="7">
    <source>
        <dbReference type="EMBL" id="TQM90176.1"/>
    </source>
</evidence>
<evidence type="ECO:0000259" key="5">
    <source>
        <dbReference type="Pfam" id="PF00465"/>
    </source>
</evidence>
<dbReference type="InterPro" id="IPR039697">
    <property type="entry name" value="Alcohol_dehydrogenase_Fe"/>
</dbReference>
<dbReference type="PROSITE" id="PS00913">
    <property type="entry name" value="ADH_IRON_1"/>
    <property type="match status" value="1"/>
</dbReference>
<comment type="caution">
    <text evidence="7">The sequence shown here is derived from an EMBL/GenBank/DDBJ whole genome shotgun (WGS) entry which is preliminary data.</text>
</comment>
<reference evidence="7 8" key="1">
    <citation type="submission" date="2019-06" db="EMBL/GenBank/DDBJ databases">
        <title>Genomic Encyclopedia of Archaeal and Bacterial Type Strains, Phase II (KMG-II): from individual species to whole genera.</title>
        <authorList>
            <person name="Goeker M."/>
        </authorList>
    </citation>
    <scope>NUCLEOTIDE SEQUENCE [LARGE SCALE GENOMIC DNA]</scope>
    <source>
        <strain evidence="7 8">DSM 18423</strain>
    </source>
</reference>
<evidence type="ECO:0000259" key="6">
    <source>
        <dbReference type="Pfam" id="PF25137"/>
    </source>
</evidence>
<proteinExistence type="inferred from homology"/>
<dbReference type="InterPro" id="IPR001670">
    <property type="entry name" value="ADH_Fe/GldA"/>
</dbReference>
<dbReference type="Pfam" id="PF00465">
    <property type="entry name" value="Fe-ADH"/>
    <property type="match status" value="1"/>
</dbReference>
<evidence type="ECO:0000256" key="1">
    <source>
        <dbReference type="ARBA" id="ARBA00001962"/>
    </source>
</evidence>
<dbReference type="RefSeq" id="WP_142085305.1">
    <property type="nucleotide sequence ID" value="NZ_VFPT01000003.1"/>
</dbReference>
<dbReference type="Pfam" id="PF25137">
    <property type="entry name" value="ADH_Fe_C"/>
    <property type="match status" value="1"/>
</dbReference>
<feature type="domain" description="Fe-containing alcohol dehydrogenase-like C-terminal" evidence="6">
    <location>
        <begin position="188"/>
        <end position="297"/>
    </location>
</feature>
<keyword evidence="8" id="KW-1185">Reference proteome</keyword>
<comment type="similarity">
    <text evidence="2">Belongs to the iron-containing alcohol dehydrogenase family.</text>
</comment>
<keyword evidence="3" id="KW-0560">Oxidoreductase</keyword>
<dbReference type="SUPFAM" id="SSF56796">
    <property type="entry name" value="Dehydroquinate synthase-like"/>
    <property type="match status" value="1"/>
</dbReference>
<dbReference type="PANTHER" id="PTHR11496">
    <property type="entry name" value="ALCOHOL DEHYDROGENASE"/>
    <property type="match status" value="1"/>
</dbReference>
<name>A0A543K517_9RHOB</name>
<dbReference type="OrthoDB" id="9815791at2"/>
<dbReference type="InterPro" id="IPR018211">
    <property type="entry name" value="ADH_Fe_CS"/>
</dbReference>
<dbReference type="CDD" id="cd08183">
    <property type="entry name" value="Fe-ADH-like"/>
    <property type="match status" value="1"/>
</dbReference>
<accession>A0A543K517</accession>
<dbReference type="Gene3D" id="1.20.1090.10">
    <property type="entry name" value="Dehydroquinate synthase-like - alpha domain"/>
    <property type="match status" value="1"/>
</dbReference>
<feature type="domain" description="Alcohol dehydrogenase iron-type/glycerol dehydrogenase GldA" evidence="5">
    <location>
        <begin position="13"/>
        <end position="177"/>
    </location>
</feature>
<keyword evidence="4" id="KW-0520">NAD</keyword>
<evidence type="ECO:0000256" key="4">
    <source>
        <dbReference type="ARBA" id="ARBA00023027"/>
    </source>
</evidence>
<protein>
    <submittedName>
        <fullName evidence="7">Uncharacterized protein</fullName>
    </submittedName>
</protein>
<evidence type="ECO:0000313" key="8">
    <source>
        <dbReference type="Proteomes" id="UP000320582"/>
    </source>
</evidence>